<organism evidence="1 2">
    <name type="scientific">Nodularia spumigena UHCC 0039</name>
    <dbReference type="NCBI Taxonomy" id="1914872"/>
    <lineage>
        <taxon>Bacteria</taxon>
        <taxon>Bacillati</taxon>
        <taxon>Cyanobacteriota</taxon>
        <taxon>Cyanophyceae</taxon>
        <taxon>Nostocales</taxon>
        <taxon>Nodulariaceae</taxon>
        <taxon>Nodularia</taxon>
    </lineage>
</organism>
<dbReference type="GeneID" id="78015884"/>
<dbReference type="NCBIfam" id="TIGR03292">
    <property type="entry name" value="PhnH_redo"/>
    <property type="match status" value="1"/>
</dbReference>
<protein>
    <submittedName>
        <fullName evidence="1">Alpha-D-ribose 1-methylphosphonate 5-triphosphate synthase subunit PhnH</fullName>
        <ecNumber evidence="1">2.7.8.37</ecNumber>
    </submittedName>
</protein>
<dbReference type="Gene3D" id="3.40.50.11310">
    <property type="entry name" value="Bacterial phosphonate metabolism protein PhnH"/>
    <property type="match status" value="1"/>
</dbReference>
<gene>
    <name evidence="1" type="primary">phnH</name>
    <name evidence="1" type="ORF">BMF81_00485</name>
</gene>
<dbReference type="Pfam" id="PF05845">
    <property type="entry name" value="PhnH"/>
    <property type="match status" value="1"/>
</dbReference>
<dbReference type="GO" id="GO:0019634">
    <property type="term" value="P:organic phosphonate metabolic process"/>
    <property type="evidence" value="ECO:0007669"/>
    <property type="project" value="InterPro"/>
</dbReference>
<dbReference type="RefSeq" id="WP_006194172.1">
    <property type="nucleotide sequence ID" value="NZ_CAWNZE010000001.1"/>
</dbReference>
<keyword evidence="1" id="KW-0808">Transferase</keyword>
<dbReference type="GO" id="GO:0061693">
    <property type="term" value="F:alpha-D-ribose 1-methylphosphonate 5-triphosphate synthase activity"/>
    <property type="evidence" value="ECO:0007669"/>
    <property type="project" value="UniProtKB-EC"/>
</dbReference>
<proteinExistence type="predicted"/>
<dbReference type="KEGG" id="nsp:BMF81_00485"/>
<dbReference type="EMBL" id="CP020114">
    <property type="protein sequence ID" value="AVZ29681.1"/>
    <property type="molecule type" value="Genomic_DNA"/>
</dbReference>
<dbReference type="PIRSF" id="PIRSF020680">
    <property type="entry name" value="PhnH"/>
    <property type="match status" value="1"/>
</dbReference>
<name>A0A2S0Q5M4_NODSP</name>
<dbReference type="InterPro" id="IPR038058">
    <property type="entry name" value="PhnH-like_sp"/>
</dbReference>
<evidence type="ECO:0000313" key="1">
    <source>
        <dbReference type="EMBL" id="AVZ29681.1"/>
    </source>
</evidence>
<dbReference type="InterPro" id="IPR008772">
    <property type="entry name" value="Phosphonate_metab_PhnH"/>
</dbReference>
<accession>A0A2S0Q5M4</accession>
<sequence>MTPTFTHLPGFSDPIHDSQRTFRALLDASSRPAKVFNITSDLTTPTGLTLACATACLTLLDLDVQVWLQPGFAPEVKDWLLFHTGCQFTEQPEKSDFALIHELPSLSQLFSFHQGTAEQPETATTLLIQVESWQGGQPVILTGPGILDKQIITPKLPNYFWDFWTKNNQVYPLGIDVFLLAENTVMGLPRTAKYQVYHNA</sequence>
<dbReference type="Proteomes" id="UP000244056">
    <property type="component" value="Chromosome"/>
</dbReference>
<reference evidence="1 2" key="1">
    <citation type="submission" date="2017-03" db="EMBL/GenBank/DDBJ databases">
        <title>Comparative genomics of the toxic Baltic Sea cyanobacteria Nodularia spumigena UHCC 0039 and its response on varying salinity.</title>
        <authorList>
            <person name="Teikari J.E."/>
        </authorList>
    </citation>
    <scope>NUCLEOTIDE SEQUENCE [LARGE SCALE GENOMIC DNA]</scope>
    <source>
        <strain evidence="1 2">UHCC 0039</strain>
    </source>
</reference>
<dbReference type="EC" id="2.7.8.37" evidence="1"/>
<dbReference type="AlphaFoldDB" id="A0A2S0Q5M4"/>
<dbReference type="SUPFAM" id="SSF159709">
    <property type="entry name" value="PhnH-like"/>
    <property type="match status" value="1"/>
</dbReference>
<evidence type="ECO:0000313" key="2">
    <source>
        <dbReference type="Proteomes" id="UP000244056"/>
    </source>
</evidence>